<reference evidence="1" key="1">
    <citation type="journal article" date="2023" name="Plant J.">
        <title>Genome sequences and population genomics provide insights into the demographic history, inbreeding, and mutation load of two 'living fossil' tree species of Dipteronia.</title>
        <authorList>
            <person name="Feng Y."/>
            <person name="Comes H.P."/>
            <person name="Chen J."/>
            <person name="Zhu S."/>
            <person name="Lu R."/>
            <person name="Zhang X."/>
            <person name="Li P."/>
            <person name="Qiu J."/>
            <person name="Olsen K.M."/>
            <person name="Qiu Y."/>
        </authorList>
    </citation>
    <scope>NUCLEOTIDE SEQUENCE</scope>
    <source>
        <strain evidence="1">NBL</strain>
    </source>
</reference>
<dbReference type="EMBL" id="JANJYJ010000010">
    <property type="protein sequence ID" value="KAK3183435.1"/>
    <property type="molecule type" value="Genomic_DNA"/>
</dbReference>
<dbReference type="PANTHER" id="PTHR47150:SF7">
    <property type="entry name" value="NUCLEASE"/>
    <property type="match status" value="1"/>
</dbReference>
<accession>A0AAD9ZL47</accession>
<dbReference type="AlphaFoldDB" id="A0AAD9ZL47"/>
<dbReference type="InterPro" id="IPR006912">
    <property type="entry name" value="Harbinger_derived_prot"/>
</dbReference>
<dbReference type="Proteomes" id="UP001281410">
    <property type="component" value="Unassembled WGS sequence"/>
</dbReference>
<dbReference type="PANTHER" id="PTHR47150">
    <property type="entry name" value="OS12G0169200 PROTEIN"/>
    <property type="match status" value="1"/>
</dbReference>
<evidence type="ECO:0000313" key="1">
    <source>
        <dbReference type="EMBL" id="KAK3183435.1"/>
    </source>
</evidence>
<sequence length="75" mass="8335">MLAYGVAADAVDEYVRIGESTAIESLKKFVRAVIEIFSDEYLRSPSSNDIARLLAEGEHRGFPGMLGSLDCMHWK</sequence>
<keyword evidence="2" id="KW-1185">Reference proteome</keyword>
<organism evidence="1 2">
    <name type="scientific">Dipteronia sinensis</name>
    <dbReference type="NCBI Taxonomy" id="43782"/>
    <lineage>
        <taxon>Eukaryota</taxon>
        <taxon>Viridiplantae</taxon>
        <taxon>Streptophyta</taxon>
        <taxon>Embryophyta</taxon>
        <taxon>Tracheophyta</taxon>
        <taxon>Spermatophyta</taxon>
        <taxon>Magnoliopsida</taxon>
        <taxon>eudicotyledons</taxon>
        <taxon>Gunneridae</taxon>
        <taxon>Pentapetalae</taxon>
        <taxon>rosids</taxon>
        <taxon>malvids</taxon>
        <taxon>Sapindales</taxon>
        <taxon>Sapindaceae</taxon>
        <taxon>Hippocastanoideae</taxon>
        <taxon>Acereae</taxon>
        <taxon>Dipteronia</taxon>
    </lineage>
</organism>
<proteinExistence type="predicted"/>
<evidence type="ECO:0000313" key="2">
    <source>
        <dbReference type="Proteomes" id="UP001281410"/>
    </source>
</evidence>
<protein>
    <submittedName>
        <fullName evidence="1">Uncharacterized protein</fullName>
    </submittedName>
</protein>
<gene>
    <name evidence="1" type="ORF">Dsin_030721</name>
</gene>
<name>A0AAD9ZL47_9ROSI</name>
<dbReference type="Pfam" id="PF04827">
    <property type="entry name" value="Plant_tran"/>
    <property type="match status" value="1"/>
</dbReference>
<comment type="caution">
    <text evidence="1">The sequence shown here is derived from an EMBL/GenBank/DDBJ whole genome shotgun (WGS) entry which is preliminary data.</text>
</comment>